<dbReference type="InterPro" id="IPR029058">
    <property type="entry name" value="AB_hydrolase_fold"/>
</dbReference>
<dbReference type="PANTHER" id="PTHR46623:SF6">
    <property type="entry name" value="ALPHA_BETA-HYDROLASES SUPERFAMILY PROTEIN"/>
    <property type="match status" value="1"/>
</dbReference>
<dbReference type="InterPro" id="IPR002925">
    <property type="entry name" value="Dienelactn_hydro"/>
</dbReference>
<dbReference type="GO" id="GO:0016787">
    <property type="term" value="F:hydrolase activity"/>
    <property type="evidence" value="ECO:0007669"/>
    <property type="project" value="InterPro"/>
</dbReference>
<protein>
    <recommendedName>
        <fullName evidence="1">Dienelactone hydrolase domain-containing protein</fullName>
    </recommendedName>
</protein>
<dbReference type="Gene3D" id="3.40.50.1820">
    <property type="entry name" value="alpha/beta hydrolase"/>
    <property type="match status" value="1"/>
</dbReference>
<sequence>MDTIAEDLAIKTADGTMTGFAYHPSDDDPHPTVIVIQEIFGVDNHIKDVARRFAAEGYYAVAPDLFYREGAGLSVPYEEREEAFRLRATTTPEGITADLNALISHLKGENGANDSIGIVGYCFGGGVVYLASHAVPGIQAAAIYYGGGIVPRDDAPSGTPSGLDQAANVACPVIGFFGEDDAGIPPAHVHKIEEALKSAGKDGEFHIYAGAGHGFFCNDRGSYNKEASEDAWPRTLAFFDKHLS</sequence>
<feature type="domain" description="Dienelactone hydrolase" evidence="1">
    <location>
        <begin position="18"/>
        <end position="242"/>
    </location>
</feature>
<evidence type="ECO:0000259" key="1">
    <source>
        <dbReference type="Pfam" id="PF01738"/>
    </source>
</evidence>
<dbReference type="Pfam" id="PF01738">
    <property type="entry name" value="DLH"/>
    <property type="match status" value="1"/>
</dbReference>
<gene>
    <name evidence="2" type="ORF">METZ01_LOCUS165311</name>
</gene>
<dbReference type="InterPro" id="IPR051049">
    <property type="entry name" value="Dienelactone_hydrolase-like"/>
</dbReference>
<evidence type="ECO:0000313" key="2">
    <source>
        <dbReference type="EMBL" id="SVB12457.1"/>
    </source>
</evidence>
<dbReference type="PANTHER" id="PTHR46623">
    <property type="entry name" value="CARBOXYMETHYLENEBUTENOLIDASE-RELATED"/>
    <property type="match status" value="1"/>
</dbReference>
<proteinExistence type="predicted"/>
<dbReference type="SUPFAM" id="SSF53474">
    <property type="entry name" value="alpha/beta-Hydrolases"/>
    <property type="match status" value="1"/>
</dbReference>
<dbReference type="AlphaFoldDB" id="A0A382BGZ9"/>
<dbReference type="EMBL" id="UINC01029549">
    <property type="protein sequence ID" value="SVB12457.1"/>
    <property type="molecule type" value="Genomic_DNA"/>
</dbReference>
<accession>A0A382BGZ9</accession>
<reference evidence="2" key="1">
    <citation type="submission" date="2018-05" db="EMBL/GenBank/DDBJ databases">
        <authorList>
            <person name="Lanie J.A."/>
            <person name="Ng W.-L."/>
            <person name="Kazmierczak K.M."/>
            <person name="Andrzejewski T.M."/>
            <person name="Davidsen T.M."/>
            <person name="Wayne K.J."/>
            <person name="Tettelin H."/>
            <person name="Glass J.I."/>
            <person name="Rusch D."/>
            <person name="Podicherti R."/>
            <person name="Tsui H.-C.T."/>
            <person name="Winkler M.E."/>
        </authorList>
    </citation>
    <scope>NUCLEOTIDE SEQUENCE</scope>
</reference>
<organism evidence="2">
    <name type="scientific">marine metagenome</name>
    <dbReference type="NCBI Taxonomy" id="408172"/>
    <lineage>
        <taxon>unclassified sequences</taxon>
        <taxon>metagenomes</taxon>
        <taxon>ecological metagenomes</taxon>
    </lineage>
</organism>
<name>A0A382BGZ9_9ZZZZ</name>